<feature type="region of interest" description="Disordered" evidence="1">
    <location>
        <begin position="1"/>
        <end position="80"/>
    </location>
</feature>
<gene>
    <name evidence="3" type="ORF">SAMN05443575_1297</name>
</gene>
<sequence length="475" mass="50256">MTNPYDPQHGPGQPQYGQPQYGQPQYGQPQYGQPQYGQPQYGQPQYGQPQYGQPQYGHPGQDEYLRGPGNTPPGERKRHGKLVAASAAVVVLAGGGVATYVAVSSSGGGGTDTPRAAVEKIVTDLDNDDLVGVLEDLPPGERAAITKPFLDTVDQLKRTKVLRSDADLSNVSGVDVHATDLRYADKTVVINDDVQIVQVTGGRFGINADAAKLPLTADFVKAIGGTPSNGRTSESVDISDAVRRNGKPVRIATQKVDGKWYPSLTYTIADAAAADSGKGAPGAADRIPAVGADSADAAVRKVVDALLKGDVRSAIEVVSPDELGALHDYGTLVVDKTHYDPVQARIDDIQFADQKDADGTRVTLKSLDLTTDEGQVRVAVDGDCVSVTVDGDTKQFCASDVVDMLQQRGFGLTRAQAQAVARVYAGLGQDVGIETTQVDGSWYVNPLRTYTRLGATVLSKLQGNDLLELIGLVND</sequence>
<evidence type="ECO:0000256" key="2">
    <source>
        <dbReference type="SAM" id="Phobius"/>
    </source>
</evidence>
<organism evidence="3 4">
    <name type="scientific">Jatrophihabitans endophyticus</name>
    <dbReference type="NCBI Taxonomy" id="1206085"/>
    <lineage>
        <taxon>Bacteria</taxon>
        <taxon>Bacillati</taxon>
        <taxon>Actinomycetota</taxon>
        <taxon>Actinomycetes</taxon>
        <taxon>Jatrophihabitantales</taxon>
        <taxon>Jatrophihabitantaceae</taxon>
        <taxon>Jatrophihabitans</taxon>
    </lineage>
</organism>
<evidence type="ECO:0000256" key="1">
    <source>
        <dbReference type="SAM" id="MobiDB-lite"/>
    </source>
</evidence>
<dbReference type="AlphaFoldDB" id="A0A1M5GUD7"/>
<dbReference type="STRING" id="1206085.SAMN05443575_1297"/>
<protein>
    <recommendedName>
        <fullName evidence="5">Flagellar basal body-associated protein FliL</fullName>
    </recommendedName>
</protein>
<feature type="transmembrane region" description="Helical" evidence="2">
    <location>
        <begin position="82"/>
        <end position="103"/>
    </location>
</feature>
<keyword evidence="4" id="KW-1185">Reference proteome</keyword>
<evidence type="ECO:0008006" key="5">
    <source>
        <dbReference type="Google" id="ProtNLM"/>
    </source>
</evidence>
<feature type="compositionally biased region" description="Low complexity" evidence="1">
    <location>
        <begin position="7"/>
        <end position="59"/>
    </location>
</feature>
<dbReference type="SUPFAM" id="SSF81995">
    <property type="entry name" value="beta-sandwich domain of Sec23/24"/>
    <property type="match status" value="1"/>
</dbReference>
<dbReference type="EMBL" id="FQVU01000002">
    <property type="protein sequence ID" value="SHG07366.1"/>
    <property type="molecule type" value="Genomic_DNA"/>
</dbReference>
<keyword evidence="2" id="KW-1133">Transmembrane helix</keyword>
<evidence type="ECO:0000313" key="3">
    <source>
        <dbReference type="EMBL" id="SHG07366.1"/>
    </source>
</evidence>
<name>A0A1M5GUD7_9ACTN</name>
<reference evidence="3 4" key="1">
    <citation type="submission" date="2016-11" db="EMBL/GenBank/DDBJ databases">
        <authorList>
            <person name="Jaros S."/>
            <person name="Januszkiewicz K."/>
            <person name="Wedrychowicz H."/>
        </authorList>
    </citation>
    <scope>NUCLEOTIDE SEQUENCE [LARGE SCALE GENOMIC DNA]</scope>
    <source>
        <strain evidence="3 4">DSM 45627</strain>
    </source>
</reference>
<proteinExistence type="predicted"/>
<dbReference type="OrthoDB" id="3574198at2"/>
<accession>A0A1M5GUD7</accession>
<keyword evidence="2" id="KW-0472">Membrane</keyword>
<dbReference type="Proteomes" id="UP000186132">
    <property type="component" value="Unassembled WGS sequence"/>
</dbReference>
<keyword evidence="2" id="KW-0812">Transmembrane</keyword>
<evidence type="ECO:0000313" key="4">
    <source>
        <dbReference type="Proteomes" id="UP000186132"/>
    </source>
</evidence>
<dbReference type="RefSeq" id="WP_143168026.1">
    <property type="nucleotide sequence ID" value="NZ_FQVU01000002.1"/>
</dbReference>